<dbReference type="AlphaFoldDB" id="A0A183B8B9"/>
<protein>
    <submittedName>
        <fullName evidence="4">Endo/exonuclease/phosphatase domain-containing protein</fullName>
    </submittedName>
</protein>
<dbReference type="WBParaSite" id="ECPE_0001549401-mRNA-1">
    <property type="protein sequence ID" value="ECPE_0001549401-mRNA-1"/>
    <property type="gene ID" value="ECPE_0001549401"/>
</dbReference>
<evidence type="ECO:0000313" key="4">
    <source>
        <dbReference type="WBParaSite" id="ECPE_0001549401-mRNA-1"/>
    </source>
</evidence>
<reference evidence="4" key="1">
    <citation type="submission" date="2016-06" db="UniProtKB">
        <authorList>
            <consortium name="WormBaseParasite"/>
        </authorList>
    </citation>
    <scope>IDENTIFICATION</scope>
</reference>
<proteinExistence type="predicted"/>
<dbReference type="OrthoDB" id="10070808at2759"/>
<evidence type="ECO:0000313" key="2">
    <source>
        <dbReference type="EMBL" id="VDP92726.1"/>
    </source>
</evidence>
<dbReference type="SUPFAM" id="SSF56219">
    <property type="entry name" value="DNase I-like"/>
    <property type="match status" value="1"/>
</dbReference>
<organism evidence="4">
    <name type="scientific">Echinostoma caproni</name>
    <dbReference type="NCBI Taxonomy" id="27848"/>
    <lineage>
        <taxon>Eukaryota</taxon>
        <taxon>Metazoa</taxon>
        <taxon>Spiralia</taxon>
        <taxon>Lophotrochozoa</taxon>
        <taxon>Platyhelminthes</taxon>
        <taxon>Trematoda</taxon>
        <taxon>Digenea</taxon>
        <taxon>Plagiorchiida</taxon>
        <taxon>Echinostomata</taxon>
        <taxon>Echinostomatoidea</taxon>
        <taxon>Echinostomatidae</taxon>
        <taxon>Echinostoma</taxon>
    </lineage>
</organism>
<keyword evidence="3" id="KW-1185">Reference proteome</keyword>
<feature type="compositionally biased region" description="Polar residues" evidence="1">
    <location>
        <begin position="19"/>
        <end position="28"/>
    </location>
</feature>
<evidence type="ECO:0000256" key="1">
    <source>
        <dbReference type="SAM" id="MobiDB-lite"/>
    </source>
</evidence>
<dbReference type="Gene3D" id="3.60.10.10">
    <property type="entry name" value="Endonuclease/exonuclease/phosphatase"/>
    <property type="match status" value="1"/>
</dbReference>
<sequence>MIVVRANRKDKPDDVVPTQLKTNQAEGDHMSTPNIQAFSCTIQSPNCMVMVVSAYRALLSDNEEDGRLRDYLARASNHAEWLVIMGDFNSPEVDWESLWAPPSGFGRKLVDLITVLPMVQHVSQYTRWPEGQRPSTSDLEEEAVRLGGKNGIQGTSHEAEDLELSQEQGAIIST</sequence>
<feature type="region of interest" description="Disordered" evidence="1">
    <location>
        <begin position="149"/>
        <end position="174"/>
    </location>
</feature>
<name>A0A183B8B9_9TREM</name>
<evidence type="ECO:0000313" key="3">
    <source>
        <dbReference type="Proteomes" id="UP000272942"/>
    </source>
</evidence>
<accession>A0A183B8B9</accession>
<dbReference type="EMBL" id="UZAN01060608">
    <property type="protein sequence ID" value="VDP92726.1"/>
    <property type="molecule type" value="Genomic_DNA"/>
</dbReference>
<dbReference type="Proteomes" id="UP000272942">
    <property type="component" value="Unassembled WGS sequence"/>
</dbReference>
<gene>
    <name evidence="2" type="ORF">ECPE_LOCUS15454</name>
</gene>
<feature type="compositionally biased region" description="Polar residues" evidence="1">
    <location>
        <begin position="165"/>
        <end position="174"/>
    </location>
</feature>
<reference evidence="2 3" key="2">
    <citation type="submission" date="2018-11" db="EMBL/GenBank/DDBJ databases">
        <authorList>
            <consortium name="Pathogen Informatics"/>
        </authorList>
    </citation>
    <scope>NUCLEOTIDE SEQUENCE [LARGE SCALE GENOMIC DNA]</scope>
    <source>
        <strain evidence="2 3">Egypt</strain>
    </source>
</reference>
<feature type="region of interest" description="Disordered" evidence="1">
    <location>
        <begin position="1"/>
        <end position="28"/>
    </location>
</feature>
<dbReference type="InterPro" id="IPR036691">
    <property type="entry name" value="Endo/exonu/phosph_ase_sf"/>
</dbReference>